<dbReference type="WBParaSite" id="TCONS_00011576.p1">
    <property type="protein sequence ID" value="TCONS_00011576.p1"/>
    <property type="gene ID" value="XLOC_006133"/>
</dbReference>
<proteinExistence type="predicted"/>
<feature type="chain" id="PRO_5042253941" evidence="1">
    <location>
        <begin position="20"/>
        <end position="373"/>
    </location>
</feature>
<name>A0AAF5DF81_STRER</name>
<feature type="signal peptide" evidence="1">
    <location>
        <begin position="1"/>
        <end position="19"/>
    </location>
</feature>
<accession>A0AAF5DF81</accession>
<protein>
    <submittedName>
        <fullName evidence="3">SXP/RAL-2 family protein Ani s 5-like cation-binding domain-containing protein</fullName>
    </submittedName>
</protein>
<organism evidence="2 3">
    <name type="scientific">Strongyloides stercoralis</name>
    <name type="common">Threadworm</name>
    <dbReference type="NCBI Taxonomy" id="6248"/>
    <lineage>
        <taxon>Eukaryota</taxon>
        <taxon>Metazoa</taxon>
        <taxon>Ecdysozoa</taxon>
        <taxon>Nematoda</taxon>
        <taxon>Chromadorea</taxon>
        <taxon>Rhabditida</taxon>
        <taxon>Tylenchina</taxon>
        <taxon>Panagrolaimomorpha</taxon>
        <taxon>Strongyloidoidea</taxon>
        <taxon>Strongyloididae</taxon>
        <taxon>Strongyloides</taxon>
    </lineage>
</organism>
<reference evidence="3" key="1">
    <citation type="submission" date="2024-02" db="UniProtKB">
        <authorList>
            <consortium name="WormBaseParasite"/>
        </authorList>
    </citation>
    <scope>IDENTIFICATION</scope>
</reference>
<evidence type="ECO:0000313" key="3">
    <source>
        <dbReference type="WBParaSite" id="TCONS_00011576.p1"/>
    </source>
</evidence>
<sequence length="373" mass="43893">MAIIYTFFFLLLSFIQLKAQNYQVGDNNTISDCMSNCSVDLNGKKCLNKLLNFIENDIVSQIRHYVAVQINIDQFHRRHKKDYKSNWDELKVNSTTTMEKKLIENDIISKSTISMIISVLIDAISKESNKIIIWTAHYSCPITCNQYNLSWRNINTNHSESLNKAWKLIHTNDCTIPNFITILPIFYLRRFKKIWTLSKNDKLEDCKSIWKETREFINQLPKILQNKFINFVDKEENDKANGNFILELLPEERQFFEKTLRNVSMAMEKKIEILSVWGNERLSTSALGDFNKFLESIAKKDKRFSEKIDKLSPEAKKAYRQIIELQKHKQKLFESFSNDVKNELVNLWKHDTIRKSKNLLLEKEALTIDDGIC</sequence>
<evidence type="ECO:0000256" key="1">
    <source>
        <dbReference type="SAM" id="SignalP"/>
    </source>
</evidence>
<evidence type="ECO:0000313" key="2">
    <source>
        <dbReference type="Proteomes" id="UP000035681"/>
    </source>
</evidence>
<keyword evidence="2" id="KW-1185">Reference proteome</keyword>
<dbReference type="AlphaFoldDB" id="A0AAF5DF81"/>
<keyword evidence="1" id="KW-0732">Signal</keyword>
<dbReference type="Proteomes" id="UP000035681">
    <property type="component" value="Unplaced"/>
</dbReference>